<keyword evidence="3" id="KW-1185">Reference proteome</keyword>
<accession>A0A345KPV1</accession>
<dbReference type="RefSeq" id="YP_010050426.1">
    <property type="nucleotide sequence ID" value="NC_054428.1"/>
</dbReference>
<evidence type="ECO:0000313" key="2">
    <source>
        <dbReference type="EMBL" id="AXH45053.1"/>
    </source>
</evidence>
<protein>
    <submittedName>
        <fullName evidence="2">Tail assembly chaperone</fullName>
    </submittedName>
</protein>
<dbReference type="Proteomes" id="UP000257969">
    <property type="component" value="Segment"/>
</dbReference>
<dbReference type="GeneID" id="63911156"/>
<proteinExistence type="predicted"/>
<feature type="region of interest" description="Disordered" evidence="1">
    <location>
        <begin position="237"/>
        <end position="264"/>
    </location>
</feature>
<dbReference type="KEGG" id="vg:63911156"/>
<gene>
    <name evidence="2" type="primary">13</name>
    <name evidence="2" type="ORF">SEA_SERGEI_13</name>
</gene>
<name>A0A345KPV1_9CAUD</name>
<feature type="compositionally biased region" description="Low complexity" evidence="1">
    <location>
        <begin position="10"/>
        <end position="20"/>
    </location>
</feature>
<dbReference type="EMBL" id="MH450131">
    <property type="protein sequence ID" value="AXH45053.1"/>
    <property type="molecule type" value="Genomic_DNA"/>
</dbReference>
<sequence length="279" mass="30455">MGTGSPTPPLNLNDPNQPNQKVVIPLTTSPEFSQAELAELRRIKAEQAAAATEQPISEVLDGVPSVYRVPASKASLHQNQFRFQLPGEDKIRSIPKLKYLKPAIAIQVEGMPVQAALQLLFSLYEPGLIDEFDDMEQLEGVIKAWADASGVSLGGISALLELLREHRGAIEYTLLTMGMDLDQLGAGLDWRQLWQIIAYSPLGSALGKSLHGEAAEWTVTDHLLAIVVDVLQDANWQRGGGKGAQPARIKRPGVKDKNTQSFGSEPIKISEFDNWWAGD</sequence>
<reference evidence="2 3" key="1">
    <citation type="submission" date="2018-06" db="EMBL/GenBank/DDBJ databases">
        <authorList>
            <person name="Ball S.L."/>
            <person name="Garlena R.A."/>
            <person name="Russell D.A."/>
            <person name="Pope W.H."/>
            <person name="Jacobs-Sera D."/>
            <person name="Hatfull G.F."/>
        </authorList>
    </citation>
    <scope>NUCLEOTIDE SEQUENCE [LARGE SCALE GENOMIC DNA]</scope>
</reference>
<feature type="region of interest" description="Disordered" evidence="1">
    <location>
        <begin position="1"/>
        <end position="21"/>
    </location>
</feature>
<evidence type="ECO:0000313" key="3">
    <source>
        <dbReference type="Proteomes" id="UP000257969"/>
    </source>
</evidence>
<organism evidence="2 3">
    <name type="scientific">Arthrobacter phage Sergei</name>
    <dbReference type="NCBI Taxonomy" id="2250416"/>
    <lineage>
        <taxon>Viruses</taxon>
        <taxon>Duplodnaviria</taxon>
        <taxon>Heunggongvirae</taxon>
        <taxon>Uroviricota</taxon>
        <taxon>Caudoviricetes</taxon>
        <taxon>Korravirus</taxon>
        <taxon>Korravirus sergei</taxon>
    </lineage>
</organism>
<evidence type="ECO:0000256" key="1">
    <source>
        <dbReference type="SAM" id="MobiDB-lite"/>
    </source>
</evidence>